<gene>
    <name evidence="11" type="ORF">F0U83_10075</name>
</gene>
<dbReference type="PANTHER" id="PTHR21600">
    <property type="entry name" value="MITOCHONDRIAL RNA PSEUDOURIDINE SYNTHASE"/>
    <property type="match status" value="1"/>
</dbReference>
<proteinExistence type="predicted"/>
<evidence type="ECO:0000256" key="9">
    <source>
        <dbReference type="ARBA" id="ARBA00043049"/>
    </source>
</evidence>
<comment type="catalytic activity">
    <reaction evidence="3">
        <text>uridine(65) in tRNA = pseudouridine(65) in tRNA</text>
        <dbReference type="Rhea" id="RHEA:42536"/>
        <dbReference type="Rhea" id="RHEA-COMP:10103"/>
        <dbReference type="Rhea" id="RHEA-COMP:10104"/>
        <dbReference type="ChEBI" id="CHEBI:65314"/>
        <dbReference type="ChEBI" id="CHEBI:65315"/>
        <dbReference type="EC" id="5.4.99.26"/>
    </reaction>
</comment>
<evidence type="ECO:0000256" key="4">
    <source>
        <dbReference type="ARBA" id="ARBA00037670"/>
    </source>
</evidence>
<dbReference type="InterPro" id="IPR020103">
    <property type="entry name" value="PsdUridine_synth_cat_dom_sf"/>
</dbReference>
<dbReference type="GO" id="GO:0008033">
    <property type="term" value="P:tRNA processing"/>
    <property type="evidence" value="ECO:0007669"/>
    <property type="project" value="UniProtKB-KW"/>
</dbReference>
<comment type="function">
    <text evidence="4">Responsible for synthesis of pseudouridine from uracil-65 in transfer RNAs.</text>
</comment>
<keyword evidence="1" id="KW-0819">tRNA processing</keyword>
<evidence type="ECO:0000256" key="6">
    <source>
        <dbReference type="ARBA" id="ARBA00040675"/>
    </source>
</evidence>
<accession>A0A5P1RH83</accession>
<dbReference type="KEGG" id="ncu:F0U83_10075"/>
<dbReference type="GO" id="GO:0003723">
    <property type="term" value="F:RNA binding"/>
    <property type="evidence" value="ECO:0007669"/>
    <property type="project" value="InterPro"/>
</dbReference>
<dbReference type="OrthoDB" id="9807829at2"/>
<keyword evidence="2" id="KW-0413">Isomerase</keyword>
<evidence type="ECO:0000256" key="8">
    <source>
        <dbReference type="ARBA" id="ARBA00041975"/>
    </source>
</evidence>
<evidence type="ECO:0000256" key="7">
    <source>
        <dbReference type="ARBA" id="ARBA00041803"/>
    </source>
</evidence>
<protein>
    <recommendedName>
        <fullName evidence="6">tRNA pseudouridine synthase C</fullName>
        <ecNumber evidence="5">5.4.99.26</ecNumber>
    </recommendedName>
    <alternativeName>
        <fullName evidence="8">tRNA pseudouridine(65) synthase</fullName>
    </alternativeName>
    <alternativeName>
        <fullName evidence="9">tRNA pseudouridylate synthase C</fullName>
    </alternativeName>
    <alternativeName>
        <fullName evidence="7">tRNA-uridine isomerase C</fullName>
    </alternativeName>
</protein>
<dbReference type="InterPro" id="IPR006224">
    <property type="entry name" value="PsdUridine_synth_RluA-like_CS"/>
</dbReference>
<evidence type="ECO:0000313" key="11">
    <source>
        <dbReference type="EMBL" id="QEQ98402.1"/>
    </source>
</evidence>
<keyword evidence="12" id="KW-1185">Reference proteome</keyword>
<evidence type="ECO:0000256" key="2">
    <source>
        <dbReference type="ARBA" id="ARBA00023235"/>
    </source>
</evidence>
<dbReference type="Proteomes" id="UP000324760">
    <property type="component" value="Chromosome"/>
</dbReference>
<name>A0A5P1RH83_9GAMM</name>
<dbReference type="SUPFAM" id="SSF55120">
    <property type="entry name" value="Pseudouridine synthase"/>
    <property type="match status" value="1"/>
</dbReference>
<evidence type="ECO:0000256" key="5">
    <source>
        <dbReference type="ARBA" id="ARBA00038943"/>
    </source>
</evidence>
<reference evidence="11 12" key="1">
    <citation type="journal article" date="2019" name="Biochem. Eng. J.">
        <title>Metabolic engineering of the marine bacteria Neptunomonas concharum for the production of acetoin and meso-2,3-butanediol from acetate.</title>
        <authorList>
            <person name="Li W."/>
            <person name="Pu N."/>
            <person name="Liu C.-X."/>
            <person name="Yuan Q.-P."/>
            <person name="Li Z.-J."/>
        </authorList>
    </citation>
    <scope>NUCLEOTIDE SEQUENCE [LARGE SCALE GENOMIC DNA]</scope>
    <source>
        <strain evidence="11 12">JCM17730</strain>
    </source>
</reference>
<dbReference type="AlphaFoldDB" id="A0A5P1RH83"/>
<evidence type="ECO:0000256" key="1">
    <source>
        <dbReference type="ARBA" id="ARBA00022694"/>
    </source>
</evidence>
<sequence length="276" mass="31640">MPYLDILYQDDDLIAVHKPAGLLVHPSWITPRKTPNLVYSLKCYFRGKPVYTVHRLDRATSGVIVFAKNKETAQRMNHLFADHQVQKTYLCVTRGFTPEEGVIDYPLKPIFDKKVDHPLSDRDKPAKDAISDYRRLGTVELPIPIGKYPCARYSLVEVKPKTGRKHQIRRHMKHIFHPLVGDTKYGEGRHNRLFRENFHIHRMFLMATELAFPHPATGEPMLIQASVTGEVACLFDQFGWQGLYPASESLEKETMEALAGEVEDDMLSQDDEPEEG</sequence>
<dbReference type="PROSITE" id="PS01129">
    <property type="entry name" value="PSI_RLU"/>
    <property type="match status" value="1"/>
</dbReference>
<evidence type="ECO:0000256" key="3">
    <source>
        <dbReference type="ARBA" id="ARBA00036607"/>
    </source>
</evidence>
<dbReference type="InterPro" id="IPR050188">
    <property type="entry name" value="RluA_PseudoU_synthase"/>
</dbReference>
<dbReference type="GO" id="GO:0160149">
    <property type="term" value="F:tRNA pseudouridine(65) synthase activity"/>
    <property type="evidence" value="ECO:0007669"/>
    <property type="project" value="UniProtKB-EC"/>
</dbReference>
<dbReference type="Gene3D" id="3.30.2350.10">
    <property type="entry name" value="Pseudouridine synthase"/>
    <property type="match status" value="1"/>
</dbReference>
<dbReference type="InterPro" id="IPR006145">
    <property type="entry name" value="PsdUridine_synth_RsuA/RluA"/>
</dbReference>
<evidence type="ECO:0000259" key="10">
    <source>
        <dbReference type="Pfam" id="PF00849"/>
    </source>
</evidence>
<dbReference type="EMBL" id="CP043869">
    <property type="protein sequence ID" value="QEQ98402.1"/>
    <property type="molecule type" value="Genomic_DNA"/>
</dbReference>
<organism evidence="11 12">
    <name type="scientific">Neptunomonas concharum</name>
    <dbReference type="NCBI Taxonomy" id="1031538"/>
    <lineage>
        <taxon>Bacteria</taxon>
        <taxon>Pseudomonadati</taxon>
        <taxon>Pseudomonadota</taxon>
        <taxon>Gammaproteobacteria</taxon>
        <taxon>Oceanospirillales</taxon>
        <taxon>Oceanospirillaceae</taxon>
        <taxon>Neptunomonas</taxon>
    </lineage>
</organism>
<dbReference type="Pfam" id="PF00849">
    <property type="entry name" value="PseudoU_synth_2"/>
    <property type="match status" value="1"/>
</dbReference>
<feature type="domain" description="Pseudouridine synthase RsuA/RluA-like" evidence="10">
    <location>
        <begin position="12"/>
        <end position="174"/>
    </location>
</feature>
<evidence type="ECO:0000313" key="12">
    <source>
        <dbReference type="Proteomes" id="UP000324760"/>
    </source>
</evidence>
<dbReference type="PANTHER" id="PTHR21600:SF56">
    <property type="entry name" value="TRNA PSEUDOURIDINE SYNTHASE C"/>
    <property type="match status" value="1"/>
</dbReference>
<dbReference type="EC" id="5.4.99.26" evidence="5"/>
<dbReference type="GO" id="GO:0000455">
    <property type="term" value="P:enzyme-directed rRNA pseudouridine synthesis"/>
    <property type="evidence" value="ECO:0007669"/>
    <property type="project" value="TreeGrafter"/>
</dbReference>